<comment type="caution">
    <text evidence="2">The sequence shown here is derived from an EMBL/GenBank/DDBJ whole genome shotgun (WGS) entry which is preliminary data.</text>
</comment>
<dbReference type="RefSeq" id="WP_175580039.1">
    <property type="nucleotide sequence ID" value="NZ_BJCC01000013.1"/>
</dbReference>
<keyword evidence="3" id="KW-1185">Reference proteome</keyword>
<gene>
    <name evidence="2" type="ORF">NRIC_17550</name>
</gene>
<keyword evidence="1" id="KW-1133">Transmembrane helix</keyword>
<evidence type="ECO:0000313" key="3">
    <source>
        <dbReference type="Proteomes" id="UP000290567"/>
    </source>
</evidence>
<dbReference type="EMBL" id="BJCC01000013">
    <property type="protein sequence ID" value="GCF93864.1"/>
    <property type="molecule type" value="Genomic_DNA"/>
</dbReference>
<organism evidence="2 3">
    <name type="scientific">Enterococcus florum</name>
    <dbReference type="NCBI Taxonomy" id="2480627"/>
    <lineage>
        <taxon>Bacteria</taxon>
        <taxon>Bacillati</taxon>
        <taxon>Bacillota</taxon>
        <taxon>Bacilli</taxon>
        <taxon>Lactobacillales</taxon>
        <taxon>Enterococcaceae</taxon>
        <taxon>Enterococcus</taxon>
    </lineage>
</organism>
<sequence>MNQKKWYAQFWYAAAKLIGVLWILLCFDGWYKVLFAAIWVLLAGINVYRGVIYYKQGV</sequence>
<feature type="transmembrane region" description="Helical" evidence="1">
    <location>
        <begin position="34"/>
        <end position="54"/>
    </location>
</feature>
<keyword evidence="1" id="KW-0472">Membrane</keyword>
<feature type="transmembrane region" description="Helical" evidence="1">
    <location>
        <begin position="6"/>
        <end position="27"/>
    </location>
</feature>
<protein>
    <submittedName>
        <fullName evidence="2">Uncharacterized protein</fullName>
    </submittedName>
</protein>
<evidence type="ECO:0000256" key="1">
    <source>
        <dbReference type="SAM" id="Phobius"/>
    </source>
</evidence>
<evidence type="ECO:0000313" key="2">
    <source>
        <dbReference type="EMBL" id="GCF93864.1"/>
    </source>
</evidence>
<dbReference type="Proteomes" id="UP000290567">
    <property type="component" value="Unassembled WGS sequence"/>
</dbReference>
<accession>A0A4P5PBL8</accession>
<name>A0A4P5PBL8_9ENTE</name>
<keyword evidence="1" id="KW-0812">Transmembrane</keyword>
<reference evidence="3" key="1">
    <citation type="submission" date="2019-02" db="EMBL/GenBank/DDBJ databases">
        <title>Draft genome sequence of Enterococcus sp. Gos25-1.</title>
        <authorList>
            <person name="Tanaka N."/>
            <person name="Shiwa Y."/>
            <person name="Fujita N."/>
        </authorList>
    </citation>
    <scope>NUCLEOTIDE SEQUENCE [LARGE SCALE GENOMIC DNA]</scope>
    <source>
        <strain evidence="3">Gos25-1</strain>
    </source>
</reference>
<dbReference type="AlphaFoldDB" id="A0A4P5PBL8"/>
<proteinExistence type="predicted"/>